<feature type="signal peptide" evidence="1">
    <location>
        <begin position="1"/>
        <end position="23"/>
    </location>
</feature>
<sequence>MKYSIGSIIIATVLTVGSTAAYAENTWKDKSKDAWIDGKAESTILLNGNLNSFDINTDVHQGVVTLTGKVDSKVDKALAQELVESLDGVKSVDNKLTVLSNKNADDDSVMTALMDSKVETVVKTKLLVESEVNGTDIEVEVTEGTVVLTGEVQSDSEKQLAVAIAKNTNDVKKVVNKLTVSNS</sequence>
<organism evidence="3 4">
    <name type="scientific">Thalassotalea piscium</name>
    <dbReference type="NCBI Taxonomy" id="1230533"/>
    <lineage>
        <taxon>Bacteria</taxon>
        <taxon>Pseudomonadati</taxon>
        <taxon>Pseudomonadota</taxon>
        <taxon>Gammaproteobacteria</taxon>
        <taxon>Alteromonadales</taxon>
        <taxon>Colwelliaceae</taxon>
        <taxon>Thalassotalea</taxon>
    </lineage>
</organism>
<dbReference type="InterPro" id="IPR007055">
    <property type="entry name" value="BON_dom"/>
</dbReference>
<feature type="domain" description="BON" evidence="2">
    <location>
        <begin position="114"/>
        <end position="182"/>
    </location>
</feature>
<keyword evidence="4" id="KW-1185">Reference proteome</keyword>
<dbReference type="SMART" id="SM00749">
    <property type="entry name" value="BON"/>
    <property type="match status" value="2"/>
</dbReference>
<dbReference type="Pfam" id="PF04972">
    <property type="entry name" value="BON"/>
    <property type="match status" value="2"/>
</dbReference>
<dbReference type="InterPro" id="IPR014004">
    <property type="entry name" value="Transpt-assoc_nodulatn_dom_bac"/>
</dbReference>
<evidence type="ECO:0000256" key="1">
    <source>
        <dbReference type="SAM" id="SignalP"/>
    </source>
</evidence>
<dbReference type="Gene3D" id="3.30.1340.30">
    <property type="match status" value="2"/>
</dbReference>
<name>A0A7X0TUK2_9GAMM</name>
<feature type="domain" description="BON" evidence="2">
    <location>
        <begin position="32"/>
        <end position="100"/>
    </location>
</feature>
<dbReference type="AlphaFoldDB" id="A0A7X0TUK2"/>
<evidence type="ECO:0000313" key="3">
    <source>
        <dbReference type="EMBL" id="MBB6544366.1"/>
    </source>
</evidence>
<keyword evidence="1" id="KW-0732">Signal</keyword>
<dbReference type="RefSeq" id="WP_184425414.1">
    <property type="nucleotide sequence ID" value="NZ_AP027362.1"/>
</dbReference>
<dbReference type="PANTHER" id="PTHR34606:SF15">
    <property type="entry name" value="BON DOMAIN-CONTAINING PROTEIN"/>
    <property type="match status" value="1"/>
</dbReference>
<dbReference type="EMBL" id="JACHHU010000028">
    <property type="protein sequence ID" value="MBB6544366.1"/>
    <property type="molecule type" value="Genomic_DNA"/>
</dbReference>
<gene>
    <name evidence="3" type="ORF">HNQ55_002895</name>
</gene>
<accession>A0A7X0TUK2</accession>
<dbReference type="PANTHER" id="PTHR34606">
    <property type="entry name" value="BON DOMAIN-CONTAINING PROTEIN"/>
    <property type="match status" value="1"/>
</dbReference>
<dbReference type="Proteomes" id="UP000537141">
    <property type="component" value="Unassembled WGS sequence"/>
</dbReference>
<proteinExistence type="predicted"/>
<comment type="caution">
    <text evidence="3">The sequence shown here is derived from an EMBL/GenBank/DDBJ whole genome shotgun (WGS) entry which is preliminary data.</text>
</comment>
<reference evidence="3 4" key="1">
    <citation type="submission" date="2020-08" db="EMBL/GenBank/DDBJ databases">
        <title>Genomic Encyclopedia of Type Strains, Phase IV (KMG-IV): sequencing the most valuable type-strain genomes for metagenomic binning, comparative biology and taxonomic classification.</title>
        <authorList>
            <person name="Goeker M."/>
        </authorList>
    </citation>
    <scope>NUCLEOTIDE SEQUENCE [LARGE SCALE GENOMIC DNA]</scope>
    <source>
        <strain evidence="3 4">DSM 26287</strain>
    </source>
</reference>
<evidence type="ECO:0000259" key="2">
    <source>
        <dbReference type="PROSITE" id="PS50914"/>
    </source>
</evidence>
<evidence type="ECO:0000313" key="4">
    <source>
        <dbReference type="Proteomes" id="UP000537141"/>
    </source>
</evidence>
<protein>
    <submittedName>
        <fullName evidence="3">Osmotically-inducible protein OsmY</fullName>
    </submittedName>
</protein>
<dbReference type="PROSITE" id="PS50914">
    <property type="entry name" value="BON"/>
    <property type="match status" value="2"/>
</dbReference>
<feature type="chain" id="PRO_5031357027" evidence="1">
    <location>
        <begin position="24"/>
        <end position="183"/>
    </location>
</feature>
<dbReference type="InterPro" id="IPR051686">
    <property type="entry name" value="Lipoprotein_DolP"/>
</dbReference>